<evidence type="ECO:0000259" key="2">
    <source>
        <dbReference type="PROSITE" id="PS50866"/>
    </source>
</evidence>
<dbReference type="PROSITE" id="PS50866">
    <property type="entry name" value="GOLD"/>
    <property type="match status" value="1"/>
</dbReference>
<dbReference type="PANTHER" id="PTHR23324:SF83">
    <property type="entry name" value="SEC14-LIKE PROTEIN 2"/>
    <property type="match status" value="1"/>
</dbReference>
<reference evidence="3" key="1">
    <citation type="submission" date="2021-11" db="EMBL/GenBank/DDBJ databases">
        <authorList>
            <person name="Schell T."/>
        </authorList>
    </citation>
    <scope>NUCLEOTIDE SEQUENCE</scope>
    <source>
        <strain evidence="3">M5</strain>
    </source>
</reference>
<feature type="domain" description="CRAL-TRIO" evidence="1">
    <location>
        <begin position="73"/>
        <end position="207"/>
    </location>
</feature>
<dbReference type="InterPro" id="IPR036865">
    <property type="entry name" value="CRAL-TRIO_dom_sf"/>
</dbReference>
<dbReference type="CDD" id="cd00170">
    <property type="entry name" value="SEC14"/>
    <property type="match status" value="2"/>
</dbReference>
<dbReference type="OrthoDB" id="6335366at2759"/>
<evidence type="ECO:0000313" key="4">
    <source>
        <dbReference type="Proteomes" id="UP000789390"/>
    </source>
</evidence>
<feature type="domain" description="GOLD" evidence="2">
    <location>
        <begin position="490"/>
        <end position="573"/>
    </location>
</feature>
<feature type="domain" description="CRAL-TRIO" evidence="1">
    <location>
        <begin position="356"/>
        <end position="573"/>
    </location>
</feature>
<name>A0A8J2RW83_9CRUS</name>
<proteinExistence type="predicted"/>
<dbReference type="PROSITE" id="PS50191">
    <property type="entry name" value="CRAL_TRIO"/>
    <property type="match status" value="2"/>
</dbReference>
<sequence>MDLGQLNDVQKAVLKQFREAVKDCKLPEQDDTYLLRWLIARDFDLVKSEKMLRDAMKWRNQYKINTILDDYNPPEVFAKYFSAGYTGADKLNSKLMITRFGAMDLRGMLLSAKKRDYAMTVIHLVERGIVDARNNNATKFKRSPDSIFQMTVIFDMAGFSMHHITYKPALETTLQLVQIYEAKYPEILRCIFVINAPKIFSVLYSMVNMGGEVPRSYYLDCKPDTTHKKFITISRGSKEQLDIQITQAGSILKWDFHSEEGDLAFAVYRKVDNELIAIVPRDRLECDMSPEKGFFVYQQFREAVKDCQLPDSDDVYLLRWLVARDFDLAKAEKMLRNSVEWRRQYKIDAMIKDYKAPEVLTKYFSAGHIGVDKHSSYLMVVRYGATDLKGILQSVKKKDYVMYVIELVERSITMVRNNQAKYKRSPDAINQACVIFDMAGFSMRHVTYKPALESALQLVQFYEANYPEFLRRVNMGGEVPRSYYLNCRPDTNYKKYLSISQGSKEQLEFQVKEANSVLKWDFQSEEGDIAFAVYRKKNGELIPVVPHDRVDCQMSSEEGEIDCEYAGLCKYPY</sequence>
<protein>
    <recommendedName>
        <fullName evidence="5">CRAL-TRIO domain-containing protein</fullName>
    </recommendedName>
</protein>
<dbReference type="SMART" id="SM00516">
    <property type="entry name" value="SEC14"/>
    <property type="match status" value="2"/>
</dbReference>
<evidence type="ECO:0000313" key="3">
    <source>
        <dbReference type="EMBL" id="CAH0107615.1"/>
    </source>
</evidence>
<dbReference type="PANTHER" id="PTHR23324">
    <property type="entry name" value="SEC14 RELATED PROTEIN"/>
    <property type="match status" value="1"/>
</dbReference>
<dbReference type="Pfam" id="PF00650">
    <property type="entry name" value="CRAL_TRIO"/>
    <property type="match status" value="2"/>
</dbReference>
<dbReference type="InterPro" id="IPR036273">
    <property type="entry name" value="CRAL/TRIO_N_dom_sf"/>
</dbReference>
<dbReference type="InterPro" id="IPR009038">
    <property type="entry name" value="GOLD_dom"/>
</dbReference>
<evidence type="ECO:0000259" key="1">
    <source>
        <dbReference type="PROSITE" id="PS50191"/>
    </source>
</evidence>
<comment type="caution">
    <text evidence="3">The sequence shown here is derived from an EMBL/GenBank/DDBJ whole genome shotgun (WGS) entry which is preliminary data.</text>
</comment>
<dbReference type="SUPFAM" id="SSF101576">
    <property type="entry name" value="Supernatant protein factor (SPF), C-terminal domain"/>
    <property type="match status" value="2"/>
</dbReference>
<dbReference type="SMART" id="SM01100">
    <property type="entry name" value="CRAL_TRIO_N"/>
    <property type="match status" value="2"/>
</dbReference>
<dbReference type="Gene3D" id="2.60.120.680">
    <property type="entry name" value="GOLD domain"/>
    <property type="match status" value="2"/>
</dbReference>
<dbReference type="SUPFAM" id="SSF46938">
    <property type="entry name" value="CRAL/TRIO N-terminal domain"/>
    <property type="match status" value="2"/>
</dbReference>
<dbReference type="InterPro" id="IPR001251">
    <property type="entry name" value="CRAL-TRIO_dom"/>
</dbReference>
<dbReference type="Pfam" id="PF03765">
    <property type="entry name" value="CRAL_TRIO_N"/>
    <property type="match status" value="1"/>
</dbReference>
<dbReference type="InterPro" id="IPR051064">
    <property type="entry name" value="SEC14/CRAL-TRIO_domain"/>
</dbReference>
<dbReference type="EMBL" id="CAKKLH010000277">
    <property type="protein sequence ID" value="CAH0107615.1"/>
    <property type="molecule type" value="Genomic_DNA"/>
</dbReference>
<dbReference type="InterPro" id="IPR036598">
    <property type="entry name" value="GOLD_dom_sf"/>
</dbReference>
<dbReference type="Gene3D" id="3.40.525.10">
    <property type="entry name" value="CRAL-TRIO lipid binding domain"/>
    <property type="match status" value="2"/>
</dbReference>
<accession>A0A8J2RW83</accession>
<dbReference type="Proteomes" id="UP000789390">
    <property type="component" value="Unassembled WGS sequence"/>
</dbReference>
<dbReference type="SUPFAM" id="SSF52087">
    <property type="entry name" value="CRAL/TRIO domain"/>
    <property type="match status" value="2"/>
</dbReference>
<gene>
    <name evidence="3" type="ORF">DGAL_LOCUS10935</name>
</gene>
<keyword evidence="4" id="KW-1185">Reference proteome</keyword>
<dbReference type="AlphaFoldDB" id="A0A8J2RW83"/>
<dbReference type="InterPro" id="IPR011074">
    <property type="entry name" value="CRAL/TRIO_N_dom"/>
</dbReference>
<dbReference type="GO" id="GO:0005737">
    <property type="term" value="C:cytoplasm"/>
    <property type="evidence" value="ECO:0007669"/>
    <property type="project" value="TreeGrafter"/>
</dbReference>
<organism evidence="3 4">
    <name type="scientific">Daphnia galeata</name>
    <dbReference type="NCBI Taxonomy" id="27404"/>
    <lineage>
        <taxon>Eukaryota</taxon>
        <taxon>Metazoa</taxon>
        <taxon>Ecdysozoa</taxon>
        <taxon>Arthropoda</taxon>
        <taxon>Crustacea</taxon>
        <taxon>Branchiopoda</taxon>
        <taxon>Diplostraca</taxon>
        <taxon>Cladocera</taxon>
        <taxon>Anomopoda</taxon>
        <taxon>Daphniidae</taxon>
        <taxon>Daphnia</taxon>
    </lineage>
</organism>
<evidence type="ECO:0008006" key="5">
    <source>
        <dbReference type="Google" id="ProtNLM"/>
    </source>
</evidence>